<feature type="compositionally biased region" description="Polar residues" evidence="1">
    <location>
        <begin position="157"/>
        <end position="170"/>
    </location>
</feature>
<dbReference type="EMBL" id="CAMPGE010007856">
    <property type="protein sequence ID" value="CAI2366773.1"/>
    <property type="molecule type" value="Genomic_DNA"/>
</dbReference>
<keyword evidence="3" id="KW-1185">Reference proteome</keyword>
<sequence>MPKTSPPLKISITNSKKSKNSLKVKRSRNLSRNITEGSGDTLRYTMKPYINPAGICEIAPGRLITLKTAQQKKPMSRELDITKYLKMRSFRHCKAIKINLKNTKRLKKETTSPPLHNPHISPKNQRTTSQDPSKPNPTTINPSLTLQNPISHPHIPQNPTKIPQNSSKPSASIPHKRPSLCSPKETPFVRYLRSTLQNDYERSCLKIPESINAKINMYKDKLRRTVTIMEEKRKSALKLPIKADQEVTKGRMRNCSTSTELERYQTRGKCSACKLMFETEKSRKDLRTIRTSDFNKDPKSKINYKNPKTFVAKWQTSDSISPKKHHKSSHKIPKSSSQPLFKFEYSKNYYNYGDNKDLKFYVKNIGDLVKTQESQSTLTLSKN</sequence>
<evidence type="ECO:0000313" key="2">
    <source>
        <dbReference type="EMBL" id="CAI2366773.1"/>
    </source>
</evidence>
<accession>A0AAD1UCR5</accession>
<organism evidence="2 3">
    <name type="scientific">Euplotes crassus</name>
    <dbReference type="NCBI Taxonomy" id="5936"/>
    <lineage>
        <taxon>Eukaryota</taxon>
        <taxon>Sar</taxon>
        <taxon>Alveolata</taxon>
        <taxon>Ciliophora</taxon>
        <taxon>Intramacronucleata</taxon>
        <taxon>Spirotrichea</taxon>
        <taxon>Hypotrichia</taxon>
        <taxon>Euplotida</taxon>
        <taxon>Euplotidae</taxon>
        <taxon>Moneuplotes</taxon>
    </lineage>
</organism>
<dbReference type="Proteomes" id="UP001295684">
    <property type="component" value="Unassembled WGS sequence"/>
</dbReference>
<gene>
    <name evidence="2" type="ORF">ECRASSUSDP1_LOCUS8047</name>
</gene>
<proteinExistence type="predicted"/>
<feature type="compositionally biased region" description="Polar residues" evidence="1">
    <location>
        <begin position="122"/>
        <end position="150"/>
    </location>
</feature>
<feature type="compositionally biased region" description="Basic residues" evidence="1">
    <location>
        <begin position="16"/>
        <end position="27"/>
    </location>
</feature>
<reference evidence="2" key="1">
    <citation type="submission" date="2023-07" db="EMBL/GenBank/DDBJ databases">
        <authorList>
            <consortium name="AG Swart"/>
            <person name="Singh M."/>
            <person name="Singh A."/>
            <person name="Seah K."/>
            <person name="Emmerich C."/>
        </authorList>
    </citation>
    <scope>NUCLEOTIDE SEQUENCE</scope>
    <source>
        <strain evidence="2">DP1</strain>
    </source>
</reference>
<protein>
    <submittedName>
        <fullName evidence="2">Uncharacterized protein</fullName>
    </submittedName>
</protein>
<evidence type="ECO:0000313" key="3">
    <source>
        <dbReference type="Proteomes" id="UP001295684"/>
    </source>
</evidence>
<feature type="region of interest" description="Disordered" evidence="1">
    <location>
        <begin position="101"/>
        <end position="180"/>
    </location>
</feature>
<feature type="compositionally biased region" description="Basic residues" evidence="1">
    <location>
        <begin position="322"/>
        <end position="333"/>
    </location>
</feature>
<evidence type="ECO:0000256" key="1">
    <source>
        <dbReference type="SAM" id="MobiDB-lite"/>
    </source>
</evidence>
<dbReference type="AlphaFoldDB" id="A0AAD1UCR5"/>
<comment type="caution">
    <text evidence="2">The sequence shown here is derived from an EMBL/GenBank/DDBJ whole genome shotgun (WGS) entry which is preliminary data.</text>
</comment>
<feature type="region of interest" description="Disordered" evidence="1">
    <location>
        <begin position="316"/>
        <end position="335"/>
    </location>
</feature>
<feature type="region of interest" description="Disordered" evidence="1">
    <location>
        <begin position="1"/>
        <end position="27"/>
    </location>
</feature>
<name>A0AAD1UCR5_EUPCR</name>